<dbReference type="VEuPathDB" id="FungiDB:FPRO_07717"/>
<dbReference type="Pfam" id="PF00144">
    <property type="entry name" value="Beta-lactamase"/>
    <property type="match status" value="1"/>
</dbReference>
<feature type="domain" description="Beta-lactamase-related" evidence="2">
    <location>
        <begin position="269"/>
        <end position="532"/>
    </location>
</feature>
<dbReference type="InterPro" id="IPR001466">
    <property type="entry name" value="Beta-lactam-related"/>
</dbReference>
<evidence type="ECO:0000313" key="3">
    <source>
        <dbReference type="EMBL" id="CZR43366.1"/>
    </source>
</evidence>
<evidence type="ECO:0000256" key="1">
    <source>
        <dbReference type="ARBA" id="ARBA00038215"/>
    </source>
</evidence>
<proteinExistence type="inferred from homology"/>
<accession>A0A1L7VTJ8</accession>
<dbReference type="AlphaFoldDB" id="A0A1L7VTJ8"/>
<dbReference type="Gene3D" id="3.40.710.10">
    <property type="entry name" value="DD-peptidase/beta-lactamase superfamily"/>
    <property type="match status" value="1"/>
</dbReference>
<comment type="similarity">
    <text evidence="1">Belongs to the peptidase S12 family.</text>
</comment>
<protein>
    <recommendedName>
        <fullName evidence="2">Beta-lactamase-related domain-containing protein</fullName>
    </recommendedName>
</protein>
<keyword evidence="4" id="KW-1185">Reference proteome</keyword>
<sequence>MGYRPTSLSSYGPPHDARYSAIWVHEPLGPDLQMTHDVAKPVFDSWVEKLRKRNYVLTHVTATGAEEEAIFAGVMEEDRKPNKTVWKLDCGIKNWKPFTERTESGLKMKTQGFSSYGTPDKRKYCILRHENRGNENFALYADSKEEDFQRIFRGEISKPFWRPKKLFMSNDLKIAGLFTDTSVGDWYSDTHLNETALEATIKEQTSKGLILTDIQGGVHEGEEFYNVIFQELLEPKTRHWHVTGKKPEYRHWYATWKGIVESPRKAKSLDSIMEKFMKTNGVRQAQVAIASRGVIKAERAYTWAEDDRETVATNDTFLLASVSKMFTAAAVDRLINSGKLSPETKVYKRLGYFDAKDERANDITFKQLLEHKGGYDRREAGEDISLGFNKVTMSLPTKGNRTATTRDVIEYMLAHPLQFTPGEKKAYSNYGFMLLGYLVSNVTGIPYMDFLEKNIFRGLDVELYKTSPYEHWHDRIIQESRLTGLDTLRPMSNRSVAAVYGGYGAIMEECTAAFSLKASASTIAKFAGSHAVSGTGRRKNGYRRGNFEGARTHVESNGDFDFAVVLNTRDFAFDQEFEDLTENKIRPLLDDMVPQYPGTKNKKWEYWRGCG</sequence>
<reference evidence="4" key="1">
    <citation type="journal article" date="2016" name="Genome Biol. Evol.">
        <title>Comparative 'omics' of the Fusarium fujikuroi species complex highlights differences in genetic potential and metabolite synthesis.</title>
        <authorList>
            <person name="Niehaus E.-M."/>
            <person name="Muensterkoetter M."/>
            <person name="Proctor R.H."/>
            <person name="Brown D.W."/>
            <person name="Sharon A."/>
            <person name="Idan Y."/>
            <person name="Oren-Young L."/>
            <person name="Sieber C.M."/>
            <person name="Novak O."/>
            <person name="Pencik A."/>
            <person name="Tarkowska D."/>
            <person name="Hromadova K."/>
            <person name="Freeman S."/>
            <person name="Maymon M."/>
            <person name="Elazar M."/>
            <person name="Youssef S.A."/>
            <person name="El-Shabrawy E.S.M."/>
            <person name="Shalaby A.B.A."/>
            <person name="Houterman P."/>
            <person name="Brock N.L."/>
            <person name="Burkhardt I."/>
            <person name="Tsavkelova E.A."/>
            <person name="Dickschat J.S."/>
            <person name="Galuszka P."/>
            <person name="Gueldener U."/>
            <person name="Tudzynski B."/>
        </authorList>
    </citation>
    <scope>NUCLEOTIDE SEQUENCE [LARGE SCALE GENOMIC DNA]</scope>
    <source>
        <strain evidence="4">ET1</strain>
    </source>
</reference>
<name>A0A1L7VTJ8_FUSPR</name>
<dbReference type="InterPro" id="IPR012338">
    <property type="entry name" value="Beta-lactam/transpept-like"/>
</dbReference>
<dbReference type="PANTHER" id="PTHR46825:SF9">
    <property type="entry name" value="BETA-LACTAMASE-RELATED DOMAIN-CONTAINING PROTEIN"/>
    <property type="match status" value="1"/>
</dbReference>
<evidence type="ECO:0000313" key="4">
    <source>
        <dbReference type="Proteomes" id="UP000183971"/>
    </source>
</evidence>
<comment type="caution">
    <text evidence="3">The sequence shown here is derived from an EMBL/GenBank/DDBJ whole genome shotgun (WGS) entry which is preliminary data.</text>
</comment>
<dbReference type="PANTHER" id="PTHR46825">
    <property type="entry name" value="D-ALANYL-D-ALANINE-CARBOXYPEPTIDASE/ENDOPEPTIDASE AMPH"/>
    <property type="match status" value="1"/>
</dbReference>
<dbReference type="RefSeq" id="XP_031083957.1">
    <property type="nucleotide sequence ID" value="XM_031234196.1"/>
</dbReference>
<dbReference type="SUPFAM" id="SSF56601">
    <property type="entry name" value="beta-lactamase/transpeptidase-like"/>
    <property type="match status" value="1"/>
</dbReference>
<dbReference type="GeneID" id="42052596"/>
<dbReference type="InterPro" id="IPR050491">
    <property type="entry name" value="AmpC-like"/>
</dbReference>
<dbReference type="InterPro" id="IPR049511">
    <property type="entry name" value="PGH-like_rpt"/>
</dbReference>
<dbReference type="Proteomes" id="UP000183971">
    <property type="component" value="Unassembled WGS sequence"/>
</dbReference>
<dbReference type="Pfam" id="PF17660">
    <property type="entry name" value="BTRD1"/>
    <property type="match status" value="3"/>
</dbReference>
<evidence type="ECO:0000259" key="2">
    <source>
        <dbReference type="Pfam" id="PF00144"/>
    </source>
</evidence>
<dbReference type="EMBL" id="FJOF01000007">
    <property type="protein sequence ID" value="CZR43366.1"/>
    <property type="molecule type" value="Genomic_DNA"/>
</dbReference>
<organism evidence="3 4">
    <name type="scientific">Fusarium proliferatum (strain ET1)</name>
    <name type="common">Orchid endophyte fungus</name>
    <dbReference type="NCBI Taxonomy" id="1227346"/>
    <lineage>
        <taxon>Eukaryota</taxon>
        <taxon>Fungi</taxon>
        <taxon>Dikarya</taxon>
        <taxon>Ascomycota</taxon>
        <taxon>Pezizomycotina</taxon>
        <taxon>Sordariomycetes</taxon>
        <taxon>Hypocreomycetidae</taxon>
        <taxon>Hypocreales</taxon>
        <taxon>Nectriaceae</taxon>
        <taxon>Fusarium</taxon>
        <taxon>Fusarium fujikuroi species complex</taxon>
    </lineage>
</organism>
<gene>
    <name evidence="3" type="ORF">FPRO_07717</name>
</gene>